<evidence type="ECO:0000256" key="6">
    <source>
        <dbReference type="ARBA" id="ARBA00023012"/>
    </source>
</evidence>
<dbReference type="InterPro" id="IPR004358">
    <property type="entry name" value="Sig_transdc_His_kin-like_C"/>
</dbReference>
<dbReference type="PROSITE" id="PS50109">
    <property type="entry name" value="HIS_KIN"/>
    <property type="match status" value="1"/>
</dbReference>
<keyword evidence="5" id="KW-0418">Kinase</keyword>
<keyword evidence="14" id="KW-1185">Reference proteome</keyword>
<accession>A0ABT7B287</accession>
<dbReference type="SUPFAM" id="SSF55785">
    <property type="entry name" value="PYP-like sensor domain (PAS domain)"/>
    <property type="match status" value="3"/>
</dbReference>
<dbReference type="PANTHER" id="PTHR43047:SF72">
    <property type="entry name" value="OSMOSENSING HISTIDINE PROTEIN KINASE SLN1"/>
    <property type="match status" value="1"/>
</dbReference>
<dbReference type="Gene3D" id="3.30.450.20">
    <property type="entry name" value="PAS domain"/>
    <property type="match status" value="3"/>
</dbReference>
<evidence type="ECO:0000259" key="11">
    <source>
        <dbReference type="PROSITE" id="PS50112"/>
    </source>
</evidence>
<feature type="domain" description="PAC" evidence="12">
    <location>
        <begin position="480"/>
        <end position="537"/>
    </location>
</feature>
<dbReference type="Pfam" id="PF00072">
    <property type="entry name" value="Response_reg"/>
    <property type="match status" value="2"/>
</dbReference>
<dbReference type="InterPro" id="IPR011006">
    <property type="entry name" value="CheY-like_superfamily"/>
</dbReference>
<dbReference type="Proteomes" id="UP001235849">
    <property type="component" value="Unassembled WGS sequence"/>
</dbReference>
<dbReference type="Pfam" id="PF13426">
    <property type="entry name" value="PAS_9"/>
    <property type="match status" value="1"/>
</dbReference>
<dbReference type="SMART" id="SM00448">
    <property type="entry name" value="REC"/>
    <property type="match status" value="2"/>
</dbReference>
<evidence type="ECO:0000256" key="8">
    <source>
        <dbReference type="SAM" id="Coils"/>
    </source>
</evidence>
<keyword evidence="4" id="KW-0808">Transferase</keyword>
<evidence type="ECO:0000313" key="14">
    <source>
        <dbReference type="Proteomes" id="UP001235849"/>
    </source>
</evidence>
<dbReference type="InterPro" id="IPR003661">
    <property type="entry name" value="HisK_dim/P_dom"/>
</dbReference>
<evidence type="ECO:0000256" key="3">
    <source>
        <dbReference type="ARBA" id="ARBA00022553"/>
    </source>
</evidence>
<dbReference type="CDD" id="cd00082">
    <property type="entry name" value="HisKA"/>
    <property type="match status" value="1"/>
</dbReference>
<feature type="domain" description="PAS" evidence="11">
    <location>
        <begin position="408"/>
        <end position="454"/>
    </location>
</feature>
<organism evidence="13 14">
    <name type="scientific">Roseofilum capinflatum BLCC-M114</name>
    <dbReference type="NCBI Taxonomy" id="3022440"/>
    <lineage>
        <taxon>Bacteria</taxon>
        <taxon>Bacillati</taxon>
        <taxon>Cyanobacteriota</taxon>
        <taxon>Cyanophyceae</taxon>
        <taxon>Desertifilales</taxon>
        <taxon>Desertifilaceae</taxon>
        <taxon>Roseofilum</taxon>
        <taxon>Roseofilum capinflatum</taxon>
    </lineage>
</organism>
<dbReference type="SMART" id="SM00086">
    <property type="entry name" value="PAC"/>
    <property type="match status" value="2"/>
</dbReference>
<keyword evidence="3 7" id="KW-0597">Phosphoprotein</keyword>
<evidence type="ECO:0000256" key="4">
    <source>
        <dbReference type="ARBA" id="ARBA00022679"/>
    </source>
</evidence>
<dbReference type="NCBIfam" id="TIGR00229">
    <property type="entry name" value="sensory_box"/>
    <property type="match status" value="2"/>
</dbReference>
<evidence type="ECO:0000256" key="7">
    <source>
        <dbReference type="PROSITE-ProRule" id="PRU00169"/>
    </source>
</evidence>
<evidence type="ECO:0000256" key="2">
    <source>
        <dbReference type="ARBA" id="ARBA00012438"/>
    </source>
</evidence>
<dbReference type="InterPro" id="IPR001610">
    <property type="entry name" value="PAC"/>
</dbReference>
<dbReference type="CDD" id="cd00130">
    <property type="entry name" value="PAS"/>
    <property type="match status" value="2"/>
</dbReference>
<dbReference type="PROSITE" id="PS50113">
    <property type="entry name" value="PAC"/>
    <property type="match status" value="2"/>
</dbReference>
<feature type="domain" description="Histidine kinase" evidence="9">
    <location>
        <begin position="555"/>
        <end position="778"/>
    </location>
</feature>
<dbReference type="Gene3D" id="3.30.565.10">
    <property type="entry name" value="Histidine kinase-like ATPase, C-terminal domain"/>
    <property type="match status" value="1"/>
</dbReference>
<keyword evidence="6" id="KW-0902">Two-component regulatory system</keyword>
<feature type="domain" description="PAS" evidence="11">
    <location>
        <begin position="258"/>
        <end position="331"/>
    </location>
</feature>
<dbReference type="RefSeq" id="WP_283765628.1">
    <property type="nucleotide sequence ID" value="NZ_JAQOSO010000015.1"/>
</dbReference>
<dbReference type="PROSITE" id="PS50110">
    <property type="entry name" value="RESPONSE_REGULATORY"/>
    <property type="match status" value="2"/>
</dbReference>
<comment type="catalytic activity">
    <reaction evidence="1">
        <text>ATP + protein L-histidine = ADP + protein N-phospho-L-histidine.</text>
        <dbReference type="EC" id="2.7.13.3"/>
    </reaction>
</comment>
<evidence type="ECO:0000256" key="5">
    <source>
        <dbReference type="ARBA" id="ARBA00022777"/>
    </source>
</evidence>
<dbReference type="Pfam" id="PF00989">
    <property type="entry name" value="PAS"/>
    <property type="match status" value="1"/>
</dbReference>
<dbReference type="InterPro" id="IPR035965">
    <property type="entry name" value="PAS-like_dom_sf"/>
</dbReference>
<feature type="domain" description="PAC" evidence="12">
    <location>
        <begin position="332"/>
        <end position="386"/>
    </location>
</feature>
<dbReference type="InterPro" id="IPR013767">
    <property type="entry name" value="PAS_fold"/>
</dbReference>
<evidence type="ECO:0000259" key="10">
    <source>
        <dbReference type="PROSITE" id="PS50110"/>
    </source>
</evidence>
<dbReference type="PRINTS" id="PR00344">
    <property type="entry name" value="BCTRLSENSOR"/>
</dbReference>
<dbReference type="Pfam" id="PF02518">
    <property type="entry name" value="HATPase_c"/>
    <property type="match status" value="1"/>
</dbReference>
<keyword evidence="8" id="KW-0175">Coiled coil</keyword>
<dbReference type="InterPro" id="IPR003594">
    <property type="entry name" value="HATPase_dom"/>
</dbReference>
<dbReference type="PROSITE" id="PS50112">
    <property type="entry name" value="PAS"/>
    <property type="match status" value="2"/>
</dbReference>
<dbReference type="InterPro" id="IPR005467">
    <property type="entry name" value="His_kinase_dom"/>
</dbReference>
<dbReference type="SMART" id="SM00388">
    <property type="entry name" value="HisKA"/>
    <property type="match status" value="1"/>
</dbReference>
<evidence type="ECO:0000256" key="1">
    <source>
        <dbReference type="ARBA" id="ARBA00000085"/>
    </source>
</evidence>
<comment type="caution">
    <text evidence="13">The sequence shown here is derived from an EMBL/GenBank/DDBJ whole genome shotgun (WGS) entry which is preliminary data.</text>
</comment>
<evidence type="ECO:0000259" key="12">
    <source>
        <dbReference type="PROSITE" id="PS50113"/>
    </source>
</evidence>
<sequence>MLYPPPSSSVHVMIAHPQPEALAWLSEFLIEQGYQVEWVTDLAQVLPLVEAVDPSLIILEVGLSSFLSLDACGILSSHPEYGNIPILAINSSGAAVDRIKVFEAGVRDYLVSHSSLIELRVKVESYIDHQRIHQENRTLNELLAMFGAIDELIIVFNPDGECIKVAPTQYAMQFNHFDPHSSYLNDKIQSLLPPELVNLKRYWTRYVIEHQETIENLEYCWPIQEKDYWFMGTISPLTQNTAIWVCRDITDQKESEKKLGLLERAIAASTNGIIISDSTKPGNPIVYVNPGFEKLTGYTEAEILGRTCSILQGEDRDQPDLALLRQALKEKKNCQVTLKNYRKDGTVFWNDLSLSPVFNEQQKLLYYIGVQTDVTDLKLAKDRLNEQYRLLQQEIEERKRIELALRESETKYRQLVDCANSLIIKIDRQGNILFFNEFAQNFFGYTEAEILGKNIKGTIVPVKDTEGHTLYPIIDDILEHTEKYRIYENENQLKNGDRVWIEWTNRILYHESGEAMGILSVGMDATARKQTQIALQSAKQAAEIANQTKSQFIARMSHELRTPLNAILGFTQIVKREVSLTSEYQEYLNIINRSGEHLLELINDILSLSKIEAGKISLEETCFNLYRLVDEVKDVLKLKADEKGLVISVTLAPNVPSWVITDQGKLRQILMNLLSNSLKFTHIGEVHLRVFPTPDRQHPLIQDYIWEVQDTGEGIASEELPLLFEPFMQTTSGLNSGQGTGLGLTICKQLLQLMGGNIWVSSEVGVGTLVSFQIPLRTAQPEEIPKQIPEKQAIALAPNQPAYRILVVDDHWENRRLLLKQLQPLGFQVLEAENGQQALELWRNGSPDLIWMDLRMPVMDGYSAARSIRQQEQQETSTSAIPILALTASALEEDQALIEEAGCNELVHKPVSQAVLLEKIRDYLGVEYIYTSSHTEENMEHRVHPTDGILSGEQLMGMPIDWLMALHQGATEADEDSISKLLQEIPDTQSNLREAIAGLLHDYRLDRILDATVEAIEALR</sequence>
<dbReference type="InterPro" id="IPR000700">
    <property type="entry name" value="PAS-assoc_C"/>
</dbReference>
<name>A0ABT7B287_9CYAN</name>
<feature type="domain" description="Response regulatory" evidence="10">
    <location>
        <begin position="804"/>
        <end position="924"/>
    </location>
</feature>
<dbReference type="InterPro" id="IPR036890">
    <property type="entry name" value="HATPase_C_sf"/>
</dbReference>
<dbReference type="SMART" id="SM00387">
    <property type="entry name" value="HATPase_c"/>
    <property type="match status" value="1"/>
</dbReference>
<evidence type="ECO:0000313" key="13">
    <source>
        <dbReference type="EMBL" id="MDJ1173260.1"/>
    </source>
</evidence>
<dbReference type="Pfam" id="PF00512">
    <property type="entry name" value="HisKA"/>
    <property type="match status" value="1"/>
</dbReference>
<proteinExistence type="predicted"/>
<protein>
    <recommendedName>
        <fullName evidence="2">histidine kinase</fullName>
        <ecNumber evidence="2">2.7.13.3</ecNumber>
    </recommendedName>
</protein>
<feature type="domain" description="Response regulatory" evidence="10">
    <location>
        <begin position="11"/>
        <end position="127"/>
    </location>
</feature>
<dbReference type="Gene3D" id="3.40.50.2300">
    <property type="match status" value="2"/>
</dbReference>
<evidence type="ECO:0000259" key="9">
    <source>
        <dbReference type="PROSITE" id="PS50109"/>
    </source>
</evidence>
<dbReference type="InterPro" id="IPR000014">
    <property type="entry name" value="PAS"/>
</dbReference>
<dbReference type="SUPFAM" id="SSF55874">
    <property type="entry name" value="ATPase domain of HSP90 chaperone/DNA topoisomerase II/histidine kinase"/>
    <property type="match status" value="1"/>
</dbReference>
<dbReference type="InterPro" id="IPR036097">
    <property type="entry name" value="HisK_dim/P_sf"/>
</dbReference>
<dbReference type="EC" id="2.7.13.3" evidence="2"/>
<dbReference type="SUPFAM" id="SSF52172">
    <property type="entry name" value="CheY-like"/>
    <property type="match status" value="2"/>
</dbReference>
<dbReference type="SUPFAM" id="SSF47384">
    <property type="entry name" value="Homodimeric domain of signal transducing histidine kinase"/>
    <property type="match status" value="1"/>
</dbReference>
<dbReference type="PANTHER" id="PTHR43047">
    <property type="entry name" value="TWO-COMPONENT HISTIDINE PROTEIN KINASE"/>
    <property type="match status" value="1"/>
</dbReference>
<gene>
    <name evidence="13" type="ORF">PMG25_04060</name>
</gene>
<dbReference type="CDD" id="cd17546">
    <property type="entry name" value="REC_hyHK_CKI1_RcsC-like"/>
    <property type="match status" value="1"/>
</dbReference>
<dbReference type="SMART" id="SM00091">
    <property type="entry name" value="PAS"/>
    <property type="match status" value="2"/>
</dbReference>
<reference evidence="13 14" key="1">
    <citation type="submission" date="2023-01" db="EMBL/GenBank/DDBJ databases">
        <title>Novel diversity within Roseofilum (Cyanobacteria; Desertifilaceae) from marine benthic mats with descriptions of four novel species.</title>
        <authorList>
            <person name="Wang Y."/>
            <person name="Berthold D.E."/>
            <person name="Hu J."/>
            <person name="Lefler F.W."/>
            <person name="Laughinghouse H.D. IV."/>
        </authorList>
    </citation>
    <scope>NUCLEOTIDE SEQUENCE [LARGE SCALE GENOMIC DNA]</scope>
    <source>
        <strain evidence="13 14">BLCC-M114</strain>
    </source>
</reference>
<dbReference type="Gene3D" id="1.10.287.130">
    <property type="match status" value="1"/>
</dbReference>
<feature type="modified residue" description="4-aspartylphosphate" evidence="7">
    <location>
        <position position="853"/>
    </location>
</feature>
<comment type="caution">
    <text evidence="7">Lacks conserved residue(s) required for the propagation of feature annotation.</text>
</comment>
<dbReference type="CDD" id="cd16922">
    <property type="entry name" value="HATPase_EvgS-ArcB-TorS-like"/>
    <property type="match status" value="1"/>
</dbReference>
<feature type="coiled-coil region" evidence="8">
    <location>
        <begin position="374"/>
        <end position="411"/>
    </location>
</feature>
<dbReference type="EMBL" id="JAQOSO010000015">
    <property type="protein sequence ID" value="MDJ1173260.1"/>
    <property type="molecule type" value="Genomic_DNA"/>
</dbReference>
<dbReference type="InterPro" id="IPR001789">
    <property type="entry name" value="Sig_transdc_resp-reg_receiver"/>
</dbReference>